<evidence type="ECO:0008006" key="3">
    <source>
        <dbReference type="Google" id="ProtNLM"/>
    </source>
</evidence>
<comment type="caution">
    <text evidence="2">The sequence shown here is derived from an EMBL/GenBank/DDBJ whole genome shotgun (WGS) entry which is preliminary data.</text>
</comment>
<gene>
    <name evidence="2" type="ORF">ENM42_02755</name>
</gene>
<dbReference type="Gene3D" id="2.20.25.190">
    <property type="match status" value="1"/>
</dbReference>
<accession>A0A7C5U496</accession>
<proteinExistence type="predicted"/>
<evidence type="ECO:0000313" key="2">
    <source>
        <dbReference type="EMBL" id="HHR40730.1"/>
    </source>
</evidence>
<dbReference type="Pfam" id="PF05129">
    <property type="entry name" value="Zn_ribbon_Elf1"/>
    <property type="match status" value="1"/>
</dbReference>
<dbReference type="EMBL" id="DRXS01000152">
    <property type="protein sequence ID" value="HHR40730.1"/>
    <property type="molecule type" value="Genomic_DNA"/>
</dbReference>
<protein>
    <recommendedName>
        <fullName evidence="3">Transcription elongation factor</fullName>
    </recommendedName>
</protein>
<reference evidence="2" key="1">
    <citation type="journal article" date="2020" name="mSystems">
        <title>Genome- and Community-Level Interaction Insights into Carbon Utilization and Element Cycling Functions of Hydrothermarchaeota in Hydrothermal Sediment.</title>
        <authorList>
            <person name="Zhou Z."/>
            <person name="Liu Y."/>
            <person name="Xu W."/>
            <person name="Pan J."/>
            <person name="Luo Z.H."/>
            <person name="Li M."/>
        </authorList>
    </citation>
    <scope>NUCLEOTIDE SEQUENCE [LARGE SCALE GENOMIC DNA]</scope>
    <source>
        <strain evidence="2">SpSt-1084</strain>
    </source>
</reference>
<keyword evidence="1" id="KW-0862">Zinc</keyword>
<evidence type="ECO:0000256" key="1">
    <source>
        <dbReference type="ARBA" id="ARBA00022833"/>
    </source>
</evidence>
<dbReference type="AlphaFoldDB" id="A0A7C5U496"/>
<dbReference type="SUPFAM" id="SSF57783">
    <property type="entry name" value="Zinc beta-ribbon"/>
    <property type="match status" value="1"/>
</dbReference>
<name>A0A7C5U496_CALS0</name>
<organism evidence="2">
    <name type="scientific">Caldiarchaeum subterraneum</name>
    <dbReference type="NCBI Taxonomy" id="311458"/>
    <lineage>
        <taxon>Archaea</taxon>
        <taxon>Nitrososphaerota</taxon>
        <taxon>Candidatus Caldarchaeales</taxon>
        <taxon>Candidatus Caldarchaeaceae</taxon>
        <taxon>Candidatus Caldarchaeum</taxon>
    </lineage>
</organism>
<dbReference type="InterPro" id="IPR038567">
    <property type="entry name" value="T_Elf1_sf"/>
</dbReference>
<dbReference type="InterPro" id="IPR007808">
    <property type="entry name" value="Elf1"/>
</dbReference>
<sequence length="85" mass="9414">MGRKRRKIIKKTPKPFPKVYTCPLCGAVAVTVIHEKGQENATVSCGNCKASADIPWYPSYSTVDAYTKWYDMVTRGEKTVEAGQG</sequence>